<evidence type="ECO:0000313" key="5">
    <source>
        <dbReference type="Proteomes" id="UP001189429"/>
    </source>
</evidence>
<proteinExistence type="predicted"/>
<feature type="transmembrane region" description="Helical" evidence="2">
    <location>
        <begin position="151"/>
        <end position="178"/>
    </location>
</feature>
<keyword evidence="2" id="KW-0812">Transmembrane</keyword>
<feature type="non-terminal residue" evidence="4">
    <location>
        <position position="615"/>
    </location>
</feature>
<evidence type="ECO:0000256" key="2">
    <source>
        <dbReference type="SAM" id="Phobius"/>
    </source>
</evidence>
<evidence type="ECO:0000256" key="3">
    <source>
        <dbReference type="SAM" id="SignalP"/>
    </source>
</evidence>
<feature type="signal peptide" evidence="3">
    <location>
        <begin position="1"/>
        <end position="23"/>
    </location>
</feature>
<feature type="transmembrane region" description="Helical" evidence="2">
    <location>
        <begin position="369"/>
        <end position="387"/>
    </location>
</feature>
<keyword evidence="3" id="KW-0732">Signal</keyword>
<comment type="caution">
    <text evidence="4">The sequence shown here is derived from an EMBL/GenBank/DDBJ whole genome shotgun (WGS) entry which is preliminary data.</text>
</comment>
<feature type="compositionally biased region" description="Polar residues" evidence="1">
    <location>
        <begin position="599"/>
        <end position="615"/>
    </location>
</feature>
<feature type="transmembrane region" description="Helical" evidence="2">
    <location>
        <begin position="305"/>
        <end position="324"/>
    </location>
</feature>
<keyword evidence="2" id="KW-1133">Transmembrane helix</keyword>
<name>A0ABN9U460_9DINO</name>
<feature type="region of interest" description="Disordered" evidence="1">
    <location>
        <begin position="198"/>
        <end position="220"/>
    </location>
</feature>
<organism evidence="4 5">
    <name type="scientific">Prorocentrum cordatum</name>
    <dbReference type="NCBI Taxonomy" id="2364126"/>
    <lineage>
        <taxon>Eukaryota</taxon>
        <taxon>Sar</taxon>
        <taxon>Alveolata</taxon>
        <taxon>Dinophyceae</taxon>
        <taxon>Prorocentrales</taxon>
        <taxon>Prorocentraceae</taxon>
        <taxon>Prorocentrum</taxon>
    </lineage>
</organism>
<feature type="region of interest" description="Disordered" evidence="1">
    <location>
        <begin position="593"/>
        <end position="615"/>
    </location>
</feature>
<evidence type="ECO:0000313" key="4">
    <source>
        <dbReference type="EMBL" id="CAK0853662.1"/>
    </source>
</evidence>
<keyword evidence="5" id="KW-1185">Reference proteome</keyword>
<feature type="chain" id="PRO_5047242454" evidence="3">
    <location>
        <begin position="24"/>
        <end position="615"/>
    </location>
</feature>
<protein>
    <submittedName>
        <fullName evidence="4">Uncharacterized protein</fullName>
    </submittedName>
</protein>
<evidence type="ECO:0000256" key="1">
    <source>
        <dbReference type="SAM" id="MobiDB-lite"/>
    </source>
</evidence>
<reference evidence="4" key="1">
    <citation type="submission" date="2023-10" db="EMBL/GenBank/DDBJ databases">
        <authorList>
            <person name="Chen Y."/>
            <person name="Shah S."/>
            <person name="Dougan E. K."/>
            <person name="Thang M."/>
            <person name="Chan C."/>
        </authorList>
    </citation>
    <scope>NUCLEOTIDE SEQUENCE [LARGE SCALE GENOMIC DNA]</scope>
</reference>
<gene>
    <name evidence="4" type="ORF">PCOR1329_LOCUS45050</name>
</gene>
<sequence length="615" mass="69234">MPVSPRAPGGALLLAVLAGAAAGRESAQDPGCSWVPLVAQGSAYLPMAPSMGQQTTCSEVTEGRCPYTVPFPGFPCLVNCIRTSDDCLQYNMKTVTVNPYVDSTRCVSCDISGCASCKFDNNSVASCAACFDDFVLAEDQKSCVLWDQNGIYTSFSVMTCLLAVLGVMTLICTCFGAITMSWHFHGHVPGHPAWAKTLSNSRDTEKPSELESPLLPTQDTQCSQDQRCQDHKMLNIRAIHAGLNFSLVSSMRFSQMRSRNWGQVRNVKGSMKRRFTERSLELWTRCDSMTDAGLGLQLFFRTQEFLFVISCVFVMGSFCWNRVWHDYITFEELSLEFEQQCSQTLYNQSAVLQGPKKVLDTRMQYASDHVYLCASAWVVALLLSWLFHYRQRRFIRKYDKTTLSSEDYTLRLSGLPEDLTSEKALKRMLEKELRMENNIHGVCIIYNLLALPPEDIERIEDMIEHIVEADDLDNDWVPEELSTGTDKLKKAMEKDKEFLIDMMTKQEGAGLKSSGEAYVVFKKQRDMVQIVNERRGINYNAFKQDADSSDDVVSPLRSTRNFMFHAASIVGEVDGDQMVKVHASDDEPAGIRFWDPGSSRHSTTPQQTMIENCLP</sequence>
<accession>A0ABN9U460</accession>
<dbReference type="Proteomes" id="UP001189429">
    <property type="component" value="Unassembled WGS sequence"/>
</dbReference>
<keyword evidence="2" id="KW-0472">Membrane</keyword>
<dbReference type="EMBL" id="CAUYUJ010015414">
    <property type="protein sequence ID" value="CAK0853662.1"/>
    <property type="molecule type" value="Genomic_DNA"/>
</dbReference>